<feature type="signal peptide" evidence="2">
    <location>
        <begin position="1"/>
        <end position="23"/>
    </location>
</feature>
<feature type="region of interest" description="Disordered" evidence="1">
    <location>
        <begin position="41"/>
        <end position="87"/>
    </location>
</feature>
<evidence type="ECO:0000256" key="1">
    <source>
        <dbReference type="SAM" id="MobiDB-lite"/>
    </source>
</evidence>
<dbReference type="AlphaFoldDB" id="A0A8T0WD29"/>
<name>A0A8T0WD29_PANVG</name>
<feature type="chain" id="PRO_5035885546" description="Secreted protein" evidence="2">
    <location>
        <begin position="24"/>
        <end position="151"/>
    </location>
</feature>
<sequence>MTSRVLRRYAICVLALRVPCSGCAPAAFSSLHDRRVCSRWQGLSPPPVARPQMRASSSRGSRCSAWPWSPYGPSRSPSSSAATAPRAGAGAGAAPLLALEQLRLATAAPAVVPATAAAEGDAAAAAEAVVAAGVEAAVARGRSSGSGSLQC</sequence>
<evidence type="ECO:0000313" key="3">
    <source>
        <dbReference type="EMBL" id="KAG2644107.1"/>
    </source>
</evidence>
<gene>
    <name evidence="3" type="ORF">PVAP13_2KG405605</name>
</gene>
<comment type="caution">
    <text evidence="3">The sequence shown here is derived from an EMBL/GenBank/DDBJ whole genome shotgun (WGS) entry which is preliminary data.</text>
</comment>
<keyword evidence="4" id="KW-1185">Reference proteome</keyword>
<reference evidence="3 4" key="1">
    <citation type="submission" date="2020-05" db="EMBL/GenBank/DDBJ databases">
        <title>WGS assembly of Panicum virgatum.</title>
        <authorList>
            <person name="Lovell J.T."/>
            <person name="Jenkins J."/>
            <person name="Shu S."/>
            <person name="Juenger T.E."/>
            <person name="Schmutz J."/>
        </authorList>
    </citation>
    <scope>NUCLEOTIDE SEQUENCE [LARGE SCALE GENOMIC DNA]</scope>
    <source>
        <strain evidence="4">cv. AP13</strain>
    </source>
</reference>
<evidence type="ECO:0008006" key="5">
    <source>
        <dbReference type="Google" id="ProtNLM"/>
    </source>
</evidence>
<evidence type="ECO:0000313" key="4">
    <source>
        <dbReference type="Proteomes" id="UP000823388"/>
    </source>
</evidence>
<protein>
    <recommendedName>
        <fullName evidence="5">Secreted protein</fullName>
    </recommendedName>
</protein>
<organism evidence="3 4">
    <name type="scientific">Panicum virgatum</name>
    <name type="common">Blackwell switchgrass</name>
    <dbReference type="NCBI Taxonomy" id="38727"/>
    <lineage>
        <taxon>Eukaryota</taxon>
        <taxon>Viridiplantae</taxon>
        <taxon>Streptophyta</taxon>
        <taxon>Embryophyta</taxon>
        <taxon>Tracheophyta</taxon>
        <taxon>Spermatophyta</taxon>
        <taxon>Magnoliopsida</taxon>
        <taxon>Liliopsida</taxon>
        <taxon>Poales</taxon>
        <taxon>Poaceae</taxon>
        <taxon>PACMAD clade</taxon>
        <taxon>Panicoideae</taxon>
        <taxon>Panicodae</taxon>
        <taxon>Paniceae</taxon>
        <taxon>Panicinae</taxon>
        <taxon>Panicum</taxon>
        <taxon>Panicum sect. Hiantes</taxon>
    </lineage>
</organism>
<keyword evidence="2" id="KW-0732">Signal</keyword>
<evidence type="ECO:0000256" key="2">
    <source>
        <dbReference type="SAM" id="SignalP"/>
    </source>
</evidence>
<feature type="compositionally biased region" description="Low complexity" evidence="1">
    <location>
        <begin position="54"/>
        <end position="87"/>
    </location>
</feature>
<dbReference type="Proteomes" id="UP000823388">
    <property type="component" value="Chromosome 2K"/>
</dbReference>
<accession>A0A8T0WD29</accession>
<proteinExistence type="predicted"/>
<dbReference type="EMBL" id="CM029039">
    <property type="protein sequence ID" value="KAG2644107.1"/>
    <property type="molecule type" value="Genomic_DNA"/>
</dbReference>